<feature type="compositionally biased region" description="Low complexity" evidence="8">
    <location>
        <begin position="814"/>
        <end position="825"/>
    </location>
</feature>
<dbReference type="InParanoid" id="A0A0H2RRN4"/>
<feature type="compositionally biased region" description="Polar residues" evidence="8">
    <location>
        <begin position="63"/>
        <end position="72"/>
    </location>
</feature>
<feature type="compositionally biased region" description="Polar residues" evidence="8">
    <location>
        <begin position="976"/>
        <end position="986"/>
    </location>
</feature>
<feature type="region of interest" description="Disordered" evidence="8">
    <location>
        <begin position="1"/>
        <end position="196"/>
    </location>
</feature>
<feature type="compositionally biased region" description="Pro residues" evidence="8">
    <location>
        <begin position="1060"/>
        <end position="1075"/>
    </location>
</feature>
<dbReference type="STRING" id="27342.A0A0H2RRN4"/>
<dbReference type="PANTHER" id="PTHR11584">
    <property type="entry name" value="SERINE/THREONINE PROTEIN KINASE"/>
    <property type="match status" value="1"/>
</dbReference>
<evidence type="ECO:0000256" key="5">
    <source>
        <dbReference type="ARBA" id="ARBA00022777"/>
    </source>
</evidence>
<feature type="compositionally biased region" description="Pro residues" evidence="8">
    <location>
        <begin position="559"/>
        <end position="572"/>
    </location>
</feature>
<feature type="compositionally biased region" description="Polar residues" evidence="8">
    <location>
        <begin position="652"/>
        <end position="662"/>
    </location>
</feature>
<dbReference type="PROSITE" id="PS00108">
    <property type="entry name" value="PROTEIN_KINASE_ST"/>
    <property type="match status" value="1"/>
</dbReference>
<dbReference type="PROSITE" id="PS00107">
    <property type="entry name" value="PROTEIN_KINASE_ATP"/>
    <property type="match status" value="1"/>
</dbReference>
<keyword evidence="5 10" id="KW-0418">Kinase</keyword>
<feature type="compositionally biased region" description="Low complexity" evidence="8">
    <location>
        <begin position="95"/>
        <end position="104"/>
    </location>
</feature>
<keyword evidence="3" id="KW-0808">Transferase</keyword>
<feature type="compositionally biased region" description="Polar residues" evidence="8">
    <location>
        <begin position="429"/>
        <end position="440"/>
    </location>
</feature>
<keyword evidence="6 7" id="KW-0067">ATP-binding</keyword>
<feature type="compositionally biased region" description="Polar residues" evidence="8">
    <location>
        <begin position="1029"/>
        <end position="1044"/>
    </location>
</feature>
<dbReference type="Gene3D" id="1.10.510.10">
    <property type="entry name" value="Transferase(Phosphotransferase) domain 1"/>
    <property type="match status" value="1"/>
</dbReference>
<evidence type="ECO:0000256" key="7">
    <source>
        <dbReference type="PROSITE-ProRule" id="PRU10141"/>
    </source>
</evidence>
<dbReference type="SMART" id="SM00220">
    <property type="entry name" value="S_TKc"/>
    <property type="match status" value="1"/>
</dbReference>
<accession>A0A0H2RRN4</accession>
<feature type="compositionally biased region" description="Low complexity" evidence="8">
    <location>
        <begin position="730"/>
        <end position="740"/>
    </location>
</feature>
<feature type="compositionally biased region" description="Basic and acidic residues" evidence="8">
    <location>
        <begin position="749"/>
        <end position="762"/>
    </location>
</feature>
<feature type="compositionally biased region" description="Low complexity" evidence="8">
    <location>
        <begin position="703"/>
        <end position="714"/>
    </location>
</feature>
<organism evidence="10 11">
    <name type="scientific">Schizopora paradoxa</name>
    <dbReference type="NCBI Taxonomy" id="27342"/>
    <lineage>
        <taxon>Eukaryota</taxon>
        <taxon>Fungi</taxon>
        <taxon>Dikarya</taxon>
        <taxon>Basidiomycota</taxon>
        <taxon>Agaricomycotina</taxon>
        <taxon>Agaricomycetes</taxon>
        <taxon>Hymenochaetales</taxon>
        <taxon>Schizoporaceae</taxon>
        <taxon>Schizopora</taxon>
    </lineage>
</organism>
<evidence type="ECO:0000259" key="9">
    <source>
        <dbReference type="PROSITE" id="PS50011"/>
    </source>
</evidence>
<feature type="region of interest" description="Disordered" evidence="8">
    <location>
        <begin position="1139"/>
        <end position="1168"/>
    </location>
</feature>
<dbReference type="FunFam" id="3.30.200.20:FF:000387">
    <property type="entry name" value="Serine/threonine-protein kinase STE11"/>
    <property type="match status" value="1"/>
</dbReference>
<dbReference type="PROSITE" id="PS50011">
    <property type="entry name" value="PROTEIN_KINASE_DOM"/>
    <property type="match status" value="1"/>
</dbReference>
<name>A0A0H2RRN4_9AGAM</name>
<feature type="compositionally biased region" description="Basic and acidic residues" evidence="8">
    <location>
        <begin position="886"/>
        <end position="902"/>
    </location>
</feature>
<feature type="region of interest" description="Disordered" evidence="8">
    <location>
        <begin position="297"/>
        <end position="591"/>
    </location>
</feature>
<dbReference type="EMBL" id="KQ085943">
    <property type="protein sequence ID" value="KLO14494.1"/>
    <property type="molecule type" value="Genomic_DNA"/>
</dbReference>
<evidence type="ECO:0000256" key="8">
    <source>
        <dbReference type="SAM" id="MobiDB-lite"/>
    </source>
</evidence>
<keyword evidence="4 7" id="KW-0547">Nucleotide-binding</keyword>
<evidence type="ECO:0000256" key="3">
    <source>
        <dbReference type="ARBA" id="ARBA00022679"/>
    </source>
</evidence>
<keyword evidence="2" id="KW-0723">Serine/threonine-protein kinase</keyword>
<keyword evidence="11" id="KW-1185">Reference proteome</keyword>
<dbReference type="OrthoDB" id="266718at2759"/>
<dbReference type="GO" id="GO:0004709">
    <property type="term" value="F:MAP kinase kinase kinase activity"/>
    <property type="evidence" value="ECO:0007669"/>
    <property type="project" value="UniProtKB-ARBA"/>
</dbReference>
<feature type="compositionally biased region" description="Acidic residues" evidence="8">
    <location>
        <begin position="987"/>
        <end position="998"/>
    </location>
</feature>
<feature type="compositionally biased region" description="Basic and acidic residues" evidence="8">
    <location>
        <begin position="34"/>
        <end position="44"/>
    </location>
</feature>
<feature type="compositionally biased region" description="Basic and acidic residues" evidence="8">
    <location>
        <begin position="1084"/>
        <end position="1094"/>
    </location>
</feature>
<dbReference type="GO" id="GO:0000196">
    <property type="term" value="P:cell integrity MAPK cascade"/>
    <property type="evidence" value="ECO:0007669"/>
    <property type="project" value="UniProtKB-ARBA"/>
</dbReference>
<dbReference type="PANTHER" id="PTHR11584:SF369">
    <property type="entry name" value="MITOGEN-ACTIVATED PROTEIN KINASE KINASE KINASE 19-RELATED"/>
    <property type="match status" value="1"/>
</dbReference>
<dbReference type="InterPro" id="IPR011009">
    <property type="entry name" value="Kinase-like_dom_sf"/>
</dbReference>
<feature type="region of interest" description="Disordered" evidence="8">
    <location>
        <begin position="967"/>
        <end position="1106"/>
    </location>
</feature>
<evidence type="ECO:0000313" key="11">
    <source>
        <dbReference type="Proteomes" id="UP000053477"/>
    </source>
</evidence>
<dbReference type="InterPro" id="IPR008271">
    <property type="entry name" value="Ser/Thr_kinase_AS"/>
</dbReference>
<feature type="compositionally biased region" description="Polar residues" evidence="8">
    <location>
        <begin position="829"/>
        <end position="843"/>
    </location>
</feature>
<feature type="compositionally biased region" description="Polar residues" evidence="8">
    <location>
        <begin position="632"/>
        <end position="642"/>
    </location>
</feature>
<evidence type="ECO:0000313" key="10">
    <source>
        <dbReference type="EMBL" id="KLO14494.1"/>
    </source>
</evidence>
<feature type="compositionally biased region" description="Polar residues" evidence="8">
    <location>
        <begin position="121"/>
        <end position="135"/>
    </location>
</feature>
<sequence length="1522" mass="166931">MTDDGQSVAPRGANRRRIRGPLHIVNQGSDSEEDNSRPPFKHDWNPPLPSPISRSPYSEHDSLPSTSYTPRNNILPHHHQTPSVEDAPFVPPLSSPSSSSSPPGRSTPPPSTPGVGAAPRTSFNGSTDYEDNNQAPDDGSDSRQPAAGRPTYYTQDKVNKNIPPCLQPSMPSRPATSPTYPTNPSHSSPTYQSNPSREQVLPKILLMLTTDCELYVQLDVTGARSGAYIKEKMFTKLQISDDQQPFFSIYRTDIGSFALSESLSDDRLLEMCRNEGDGKGSVKFLVQHSSAALHLQSPPSRYVAPSHIPPVLPDQQSFRSPNNHRARSVRSNHDSKSSTSEHYFADGLQPSYEESASDEDLFDKERPRNTIRPPPSNKPSTYFNPSSPLDARRVNGSVRDPSPPKLSLSPARTRNIDTLSPVVNDRNRFASTPVNSQFSPNRPYDDGSFTPPPSRRAHNYSASDAAAERERAMELAERDRMPRKADRVREAQGRRRGYEGSESSVRRTEEPWVVVKNVPRSASNARPGLHTPSNSHPSEIRFNNNYSSSFSASRTNLPQVPPPPRNAPPPIPSSTSNYTNRPALAVPSNWPVKGIPGLGENFRMTSKSARLQAAKSMDNLRGMNSPMPGTAQRKQSQNSMSRPSVAGLREAATTQAASQGSFMNMEMSPPSRRDPNLPRSVNDRNFTSSPTGYTPRPFAVNVSQSQSDNSMSSQATFSSNRPPPIQVQPSSANSSSTLLSVTGGQGPRKSPDDLFPRPHSALDDIGASPAPSRHVRPLPSTGNHGGSQSGSNSWIDVDSIFDDSPRVTSPHPYASQLQQTQSQAARPSTAGSVVQSNSQQSARQCVPTPSSAALADSFSLDLPSTMSDSTIVQPPRTMRIAPNPDSPRRTPLDNRMEKRDNDASNSFTPLQDAKALEKELDGNSTLKQEDHGYLVNLLGGSSGEGTLKQSTPRSLTDKTVVAVANVPAPAPMAKTESGQSAYTNTTEGDEYDDEDFDDASSLWKVPSKPPVPEPPKRPNLVVDTDNEKSPLTPSMTSSSQTVTRSPGVPLSLRPNQGVPPNFPPPNFPPPPPPPLRRPRPSNQRPRDGKSDGNKRASQFVKSSAEAWDFRPPAESIYGQMDAFFPDHDLDKPVIEQSISGGTSPTTAEPNIPPFQNTQSEKEKRFNKKKSIRIVAAEHKKKIEDRISKAETQSSVIRKRSTKLWGSKVEEVTPFAIPNLPATVPESPTAPNPKLAIFKWVRGELIGKGTYGRVYLALNATTGEMIAVKQVEIPKTDADRGDSRQAIVVEALKMESETLKDLDHPNIVQYLGFEQTPDFLSIFLEYVPGGSVAGCLRKHGKFEDQITRSFTGQILEGLEYLHNNGIIHRDLKADNILVDPSGICKISDFGISKRTADIEENGIHTSMKGSVFWMAPEVVQAARKGEQHGYNGKVDIWSLGCVVLEMWAGRRPWQDVDAIAVIFELITKQQAPPVPDDVVLTPDADDFRQKCFYIKPDERPSASELRKHPYLTLRQDWMFTGFK</sequence>
<evidence type="ECO:0000256" key="2">
    <source>
        <dbReference type="ARBA" id="ARBA00022527"/>
    </source>
</evidence>
<feature type="binding site" evidence="7">
    <location>
        <position position="1268"/>
    </location>
    <ligand>
        <name>ATP</name>
        <dbReference type="ChEBI" id="CHEBI:30616"/>
    </ligand>
</feature>
<dbReference type="Proteomes" id="UP000053477">
    <property type="component" value="Unassembled WGS sequence"/>
</dbReference>
<proteinExistence type="inferred from homology"/>
<dbReference type="GO" id="GO:0005524">
    <property type="term" value="F:ATP binding"/>
    <property type="evidence" value="ECO:0007669"/>
    <property type="project" value="UniProtKB-UniRule"/>
</dbReference>
<gene>
    <name evidence="10" type="ORF">SCHPADRAFT_872673</name>
</gene>
<feature type="compositionally biased region" description="Polar residues" evidence="8">
    <location>
        <begin position="1139"/>
        <end position="1158"/>
    </location>
</feature>
<dbReference type="Pfam" id="PF00069">
    <property type="entry name" value="Pkinase"/>
    <property type="match status" value="1"/>
</dbReference>
<dbReference type="FunFam" id="1.10.510.10:FF:000182">
    <property type="entry name" value="MAP kinase kinase kinase mkh1"/>
    <property type="match status" value="1"/>
</dbReference>
<feature type="compositionally biased region" description="Polar residues" evidence="8">
    <location>
        <begin position="683"/>
        <end position="692"/>
    </location>
</feature>
<feature type="compositionally biased region" description="Low complexity" evidence="8">
    <location>
        <begin position="543"/>
        <end position="558"/>
    </location>
</feature>
<feature type="domain" description="Protein kinase" evidence="9">
    <location>
        <begin position="1239"/>
        <end position="1510"/>
    </location>
</feature>
<feature type="compositionally biased region" description="Basic and acidic residues" evidence="8">
    <location>
        <begin position="466"/>
        <end position="510"/>
    </location>
</feature>
<dbReference type="SUPFAM" id="SSF56112">
    <property type="entry name" value="Protein kinase-like (PK-like)"/>
    <property type="match status" value="1"/>
</dbReference>
<dbReference type="InterPro" id="IPR017441">
    <property type="entry name" value="Protein_kinase_ATP_BS"/>
</dbReference>
<feature type="compositionally biased region" description="Polar residues" evidence="8">
    <location>
        <begin position="174"/>
        <end position="196"/>
    </location>
</feature>
<evidence type="ECO:0000256" key="1">
    <source>
        <dbReference type="ARBA" id="ARBA00006529"/>
    </source>
</evidence>
<dbReference type="InterPro" id="IPR000719">
    <property type="entry name" value="Prot_kinase_dom"/>
</dbReference>
<feature type="region of interest" description="Disordered" evidence="8">
    <location>
        <begin position="619"/>
        <end position="907"/>
    </location>
</feature>
<feature type="compositionally biased region" description="Low complexity" evidence="8">
    <location>
        <begin position="849"/>
        <end position="864"/>
    </location>
</feature>
<comment type="similarity">
    <text evidence="1">Belongs to the protein kinase superfamily. STE Ser/Thr protein kinase family. MAP kinase kinase kinase subfamily.</text>
</comment>
<feature type="compositionally biased region" description="Polar residues" evidence="8">
    <location>
        <begin position="378"/>
        <end position="387"/>
    </location>
</feature>
<reference evidence="10 11" key="1">
    <citation type="submission" date="2015-04" db="EMBL/GenBank/DDBJ databases">
        <title>Complete genome sequence of Schizopora paradoxa KUC8140, a cosmopolitan wood degrader in East Asia.</title>
        <authorList>
            <consortium name="DOE Joint Genome Institute"/>
            <person name="Min B."/>
            <person name="Park H."/>
            <person name="Jang Y."/>
            <person name="Kim J.-J."/>
            <person name="Kim K.H."/>
            <person name="Pangilinan J."/>
            <person name="Lipzen A."/>
            <person name="Riley R."/>
            <person name="Grigoriev I.V."/>
            <person name="Spatafora J.W."/>
            <person name="Choi I.-G."/>
        </authorList>
    </citation>
    <scope>NUCLEOTIDE SEQUENCE [LARGE SCALE GENOMIC DNA]</scope>
    <source>
        <strain evidence="10 11">KUC8140</strain>
    </source>
</reference>
<evidence type="ECO:0000256" key="6">
    <source>
        <dbReference type="ARBA" id="ARBA00022840"/>
    </source>
</evidence>
<protein>
    <submittedName>
        <fullName evidence="10">Pkinase-domain-containing protein</fullName>
    </submittedName>
</protein>
<evidence type="ECO:0000256" key="4">
    <source>
        <dbReference type="ARBA" id="ARBA00022741"/>
    </source>
</evidence>